<evidence type="ECO:0000313" key="2">
    <source>
        <dbReference type="Proteomes" id="UP000324222"/>
    </source>
</evidence>
<name>A0A5B7I7V5_PORTR</name>
<accession>A0A5B7I7V5</accession>
<gene>
    <name evidence="1" type="ORF">E2C01_072034</name>
</gene>
<dbReference type="AlphaFoldDB" id="A0A5B7I7V5"/>
<keyword evidence="2" id="KW-1185">Reference proteome</keyword>
<proteinExistence type="predicted"/>
<comment type="caution">
    <text evidence="1">The sequence shown here is derived from an EMBL/GenBank/DDBJ whole genome shotgun (WGS) entry which is preliminary data.</text>
</comment>
<protein>
    <submittedName>
        <fullName evidence="1">Uncharacterized protein</fullName>
    </submittedName>
</protein>
<sequence>MSSIKILRNDVFHALSGLNPRNAYRPCLAKLFQPCLSTSTFFASCWKFAYIQFINLSSKGRFLNICHFTDFYLIACMASVKVAPLVIS</sequence>
<reference evidence="1 2" key="1">
    <citation type="submission" date="2019-05" db="EMBL/GenBank/DDBJ databases">
        <title>Another draft genome of Portunus trituberculatus and its Hox gene families provides insights of decapod evolution.</title>
        <authorList>
            <person name="Jeong J.-H."/>
            <person name="Song I."/>
            <person name="Kim S."/>
            <person name="Choi T."/>
            <person name="Kim D."/>
            <person name="Ryu S."/>
            <person name="Kim W."/>
        </authorList>
    </citation>
    <scope>NUCLEOTIDE SEQUENCE [LARGE SCALE GENOMIC DNA]</scope>
    <source>
        <tissue evidence="1">Muscle</tissue>
    </source>
</reference>
<organism evidence="1 2">
    <name type="scientific">Portunus trituberculatus</name>
    <name type="common">Swimming crab</name>
    <name type="synonym">Neptunus trituberculatus</name>
    <dbReference type="NCBI Taxonomy" id="210409"/>
    <lineage>
        <taxon>Eukaryota</taxon>
        <taxon>Metazoa</taxon>
        <taxon>Ecdysozoa</taxon>
        <taxon>Arthropoda</taxon>
        <taxon>Crustacea</taxon>
        <taxon>Multicrustacea</taxon>
        <taxon>Malacostraca</taxon>
        <taxon>Eumalacostraca</taxon>
        <taxon>Eucarida</taxon>
        <taxon>Decapoda</taxon>
        <taxon>Pleocyemata</taxon>
        <taxon>Brachyura</taxon>
        <taxon>Eubrachyura</taxon>
        <taxon>Portunoidea</taxon>
        <taxon>Portunidae</taxon>
        <taxon>Portuninae</taxon>
        <taxon>Portunus</taxon>
    </lineage>
</organism>
<dbReference type="EMBL" id="VSRR010046186">
    <property type="protein sequence ID" value="MPC77577.1"/>
    <property type="molecule type" value="Genomic_DNA"/>
</dbReference>
<dbReference type="Proteomes" id="UP000324222">
    <property type="component" value="Unassembled WGS sequence"/>
</dbReference>
<evidence type="ECO:0000313" key="1">
    <source>
        <dbReference type="EMBL" id="MPC77577.1"/>
    </source>
</evidence>